<feature type="region of interest" description="Disordered" evidence="1">
    <location>
        <begin position="71"/>
        <end position="90"/>
    </location>
</feature>
<keyword evidence="3" id="KW-1185">Reference proteome</keyword>
<feature type="compositionally biased region" description="Polar residues" evidence="1">
    <location>
        <begin position="338"/>
        <end position="349"/>
    </location>
</feature>
<reference evidence="2" key="1">
    <citation type="journal article" date="2020" name="Stud. Mycol.">
        <title>101 Dothideomycetes genomes: a test case for predicting lifestyles and emergence of pathogens.</title>
        <authorList>
            <person name="Haridas S."/>
            <person name="Albert R."/>
            <person name="Binder M."/>
            <person name="Bloem J."/>
            <person name="Labutti K."/>
            <person name="Salamov A."/>
            <person name="Andreopoulos B."/>
            <person name="Baker S."/>
            <person name="Barry K."/>
            <person name="Bills G."/>
            <person name="Bluhm B."/>
            <person name="Cannon C."/>
            <person name="Castanera R."/>
            <person name="Culley D."/>
            <person name="Daum C."/>
            <person name="Ezra D."/>
            <person name="Gonzalez J."/>
            <person name="Henrissat B."/>
            <person name="Kuo A."/>
            <person name="Liang C."/>
            <person name="Lipzen A."/>
            <person name="Lutzoni F."/>
            <person name="Magnuson J."/>
            <person name="Mondo S."/>
            <person name="Nolan M."/>
            <person name="Ohm R."/>
            <person name="Pangilinan J."/>
            <person name="Park H.-J."/>
            <person name="Ramirez L."/>
            <person name="Alfaro M."/>
            <person name="Sun H."/>
            <person name="Tritt A."/>
            <person name="Yoshinaga Y."/>
            <person name="Zwiers L.-H."/>
            <person name="Turgeon B."/>
            <person name="Goodwin S."/>
            <person name="Spatafora J."/>
            <person name="Crous P."/>
            <person name="Grigoriev I."/>
        </authorList>
    </citation>
    <scope>NUCLEOTIDE SEQUENCE</scope>
    <source>
        <strain evidence="2">CBS 133067</strain>
    </source>
</reference>
<feature type="compositionally biased region" description="Basic and acidic residues" evidence="1">
    <location>
        <begin position="361"/>
        <end position="370"/>
    </location>
</feature>
<feature type="compositionally biased region" description="Basic and acidic residues" evidence="1">
    <location>
        <begin position="289"/>
        <end position="302"/>
    </location>
</feature>
<accession>A0A9P4II37</accession>
<evidence type="ECO:0000313" key="3">
    <source>
        <dbReference type="Proteomes" id="UP000799772"/>
    </source>
</evidence>
<organism evidence="2 3">
    <name type="scientific">Rhizodiscina lignyota</name>
    <dbReference type="NCBI Taxonomy" id="1504668"/>
    <lineage>
        <taxon>Eukaryota</taxon>
        <taxon>Fungi</taxon>
        <taxon>Dikarya</taxon>
        <taxon>Ascomycota</taxon>
        <taxon>Pezizomycotina</taxon>
        <taxon>Dothideomycetes</taxon>
        <taxon>Pleosporomycetidae</taxon>
        <taxon>Aulographales</taxon>
        <taxon>Rhizodiscinaceae</taxon>
        <taxon>Rhizodiscina</taxon>
    </lineage>
</organism>
<proteinExistence type="predicted"/>
<gene>
    <name evidence="2" type="ORF">NA57DRAFT_53901</name>
</gene>
<evidence type="ECO:0000313" key="2">
    <source>
        <dbReference type="EMBL" id="KAF2101960.1"/>
    </source>
</evidence>
<dbReference type="EMBL" id="ML978123">
    <property type="protein sequence ID" value="KAF2101960.1"/>
    <property type="molecule type" value="Genomic_DNA"/>
</dbReference>
<dbReference type="Proteomes" id="UP000799772">
    <property type="component" value="Unassembled WGS sequence"/>
</dbReference>
<feature type="compositionally biased region" description="Acidic residues" evidence="1">
    <location>
        <begin position="303"/>
        <end position="314"/>
    </location>
</feature>
<name>A0A9P4II37_9PEZI</name>
<feature type="compositionally biased region" description="Basic and acidic residues" evidence="1">
    <location>
        <begin position="170"/>
        <end position="179"/>
    </location>
</feature>
<feature type="region of interest" description="Disordered" evidence="1">
    <location>
        <begin position="156"/>
        <end position="435"/>
    </location>
</feature>
<protein>
    <submittedName>
        <fullName evidence="2">Uncharacterized protein</fullName>
    </submittedName>
</protein>
<dbReference type="AlphaFoldDB" id="A0A9P4II37"/>
<comment type="caution">
    <text evidence="2">The sequence shown here is derived from an EMBL/GenBank/DDBJ whole genome shotgun (WGS) entry which is preliminary data.</text>
</comment>
<evidence type="ECO:0000256" key="1">
    <source>
        <dbReference type="SAM" id="MobiDB-lite"/>
    </source>
</evidence>
<feature type="compositionally biased region" description="Acidic residues" evidence="1">
    <location>
        <begin position="412"/>
        <end position="425"/>
    </location>
</feature>
<sequence>MCRELMSSFQDCGHEMHSAYLECHKFDISGHRCDPLDEPDVNEFDGKCTDCKMEDDAEHKREMERVMNESLKVHQEHQAQPQQSEEEYEEMLRKALYNSQEENRPPPAVERLAEEMRRAMKESLIAEQQRPKKLYFKQAFKYLGCQCEKIVGTMDLERNPDDPETIVEEVGGRCPDHQGEGSGSSRPPIQISGGSFGTSPIQPTAERPVLAPYQNEWEDPVPAYDDLDVLGKGKAPAVPQHPLHPSSSVIAPQVSVGADRQLSAPQGGPDVAPGATQGRPSIHPPISPSREEEEHEKAHDSGEGPEDEDYDSDESFDRRSATSTEANVDGHPIAPPSHRQQGPQDTPRTSAHDLAPAAASRTREEQKDLYGSEGEDSDPETEARRPVTVSTASFIRKGGVNRPQYMGAGLDDLGEEEEENDDDDGAPGPSRRGQH</sequence>